<proteinExistence type="predicted"/>
<keyword evidence="2" id="KW-1133">Transmembrane helix</keyword>
<dbReference type="EC" id="1.-.-.-" evidence="3"/>
<feature type="transmembrane region" description="Helical" evidence="2">
    <location>
        <begin position="238"/>
        <end position="260"/>
    </location>
</feature>
<protein>
    <submittedName>
        <fullName evidence="3">Cytochrome P450 monooxygenase AKT7 )</fullName>
        <ecNumber evidence="3">1.-.-.-</ecNumber>
    </submittedName>
</protein>
<feature type="transmembrane region" description="Helical" evidence="2">
    <location>
        <begin position="114"/>
        <end position="132"/>
    </location>
</feature>
<keyword evidence="3" id="KW-0503">Monooxygenase</keyword>
<feature type="compositionally biased region" description="Basic and acidic residues" evidence="1">
    <location>
        <begin position="379"/>
        <end position="391"/>
    </location>
</feature>
<dbReference type="GO" id="GO:0004497">
    <property type="term" value="F:monooxygenase activity"/>
    <property type="evidence" value="ECO:0007669"/>
    <property type="project" value="UniProtKB-KW"/>
</dbReference>
<gene>
    <name evidence="3" type="primary">V5XZS6</name>
</gene>
<reference evidence="3" key="1">
    <citation type="submission" date="2019-10" db="EMBL/GenBank/DDBJ databases">
        <authorList>
            <person name="Nor Muhammad N."/>
        </authorList>
    </citation>
    <scope>NUCLEOTIDE SEQUENCE</scope>
</reference>
<dbReference type="AlphaFoldDB" id="A0A5K1JYV4"/>
<sequence length="391" mass="42093">MGLSDDSDVVFGALRCVIRFYHPHSPKDGRADSPLAFAGLFLASAILSVYLLLRSGVRRSLVAIQLFAVSALLLSTTIYWAAVALQVVNSLETDPNEIVNVGHHKDASLGPQCAGTAMLTVNIILSDLVVWWRVWVLWHDSRVLYRWLVYICGGILLSTTFAHASRPPATGVVDTNISCHNKGGFMYEGVPVGTVASMFSLAANLVATALTAYKAWVHRRCIRSNGASGSPRSTQVEYIFALLVESGALYCALWIVVVVWQTGSWLDDPRLASSFLLSLQISHKHKADSASFWFKGGVLIEGCLVPLIVRHIPDIIILVALNKSAIGSGSKSQRDKGAAGPPGINVAIETVVSTYSDADDLLPRTGGRTDCPGSPSVEKGIEESEKMAYAV</sequence>
<keyword evidence="3" id="KW-0560">Oxidoreductase</keyword>
<keyword evidence="2" id="KW-0472">Membrane</keyword>
<feature type="transmembrane region" description="Helical" evidence="2">
    <location>
        <begin position="60"/>
        <end position="82"/>
    </location>
</feature>
<dbReference type="EMBL" id="LR726598">
    <property type="protein sequence ID" value="VWO97899.1"/>
    <property type="molecule type" value="Genomic_DNA"/>
</dbReference>
<accession>A0A5K1JYV4</accession>
<keyword evidence="2" id="KW-0812">Transmembrane</keyword>
<evidence type="ECO:0000313" key="3">
    <source>
        <dbReference type="EMBL" id="VWO97899.1"/>
    </source>
</evidence>
<feature type="region of interest" description="Disordered" evidence="1">
    <location>
        <begin position="360"/>
        <end position="391"/>
    </location>
</feature>
<feature type="transmembrane region" description="Helical" evidence="2">
    <location>
        <begin position="144"/>
        <end position="164"/>
    </location>
</feature>
<organism evidence="3">
    <name type="scientific">Ganoderma boninense</name>
    <dbReference type="NCBI Taxonomy" id="34458"/>
    <lineage>
        <taxon>Eukaryota</taxon>
        <taxon>Fungi</taxon>
        <taxon>Dikarya</taxon>
        <taxon>Basidiomycota</taxon>
        <taxon>Agaricomycotina</taxon>
        <taxon>Agaricomycetes</taxon>
        <taxon>Polyporales</taxon>
        <taxon>Polyporaceae</taxon>
        <taxon>Ganoderma</taxon>
    </lineage>
</organism>
<evidence type="ECO:0000256" key="1">
    <source>
        <dbReference type="SAM" id="MobiDB-lite"/>
    </source>
</evidence>
<feature type="transmembrane region" description="Helical" evidence="2">
    <location>
        <begin position="195"/>
        <end position="217"/>
    </location>
</feature>
<name>A0A5K1JYV4_9APHY</name>
<evidence type="ECO:0000256" key="2">
    <source>
        <dbReference type="SAM" id="Phobius"/>
    </source>
</evidence>
<feature type="transmembrane region" description="Helical" evidence="2">
    <location>
        <begin position="35"/>
        <end position="53"/>
    </location>
</feature>